<sequence length="164" mass="16180">MHRSTTTLIAIILCCLGLLSIVAAQTMCGPTAGSCAEGFCCSSNGFCGQGDAYCGTGCQPFGAPCGPISSAGPTTNAPPTPSVTSIAPSPIPTTETTVLPPTVPATTEPATTTNAASTTTPATSTSARGTFQFQPTGKPSSGSSAGVDSRLALVIVFLAGLFMI</sequence>
<reference evidence="6 7" key="1">
    <citation type="journal article" date="2020" name="Fungal Divers.">
        <title>Resolving the Mortierellaceae phylogeny through synthesis of multi-gene phylogenetics and phylogenomics.</title>
        <authorList>
            <person name="Vandepol N."/>
            <person name="Liber J."/>
            <person name="Desiro A."/>
            <person name="Na H."/>
            <person name="Kennedy M."/>
            <person name="Barry K."/>
            <person name="Grigoriev I.V."/>
            <person name="Miller A.N."/>
            <person name="O'Donnell K."/>
            <person name="Stajich J.E."/>
            <person name="Bonito G."/>
        </authorList>
    </citation>
    <scope>NUCLEOTIDE SEQUENCE [LARGE SCALE GENOMIC DNA]</scope>
    <source>
        <strain evidence="6 7">AD045</strain>
    </source>
</reference>
<organism evidence="6 7">
    <name type="scientific">Linnemannia gamsii</name>
    <dbReference type="NCBI Taxonomy" id="64522"/>
    <lineage>
        <taxon>Eukaryota</taxon>
        <taxon>Fungi</taxon>
        <taxon>Fungi incertae sedis</taxon>
        <taxon>Mucoromycota</taxon>
        <taxon>Mortierellomycotina</taxon>
        <taxon>Mortierellomycetes</taxon>
        <taxon>Mortierellales</taxon>
        <taxon>Mortierellaceae</taxon>
        <taxon>Linnemannia</taxon>
    </lineage>
</organism>
<feature type="chain" id="PRO_5045277893" description="Chitin-binding type-1 domain-containing protein" evidence="4">
    <location>
        <begin position="25"/>
        <end position="164"/>
    </location>
</feature>
<feature type="domain" description="Chitin-binding type-1" evidence="5">
    <location>
        <begin position="25"/>
        <end position="67"/>
    </location>
</feature>
<keyword evidence="1 2" id="KW-0147">Chitin-binding</keyword>
<feature type="disulfide bond" evidence="2">
    <location>
        <begin position="35"/>
        <end position="47"/>
    </location>
</feature>
<dbReference type="Proteomes" id="UP001194696">
    <property type="component" value="Unassembled WGS sequence"/>
</dbReference>
<dbReference type="Pfam" id="PF00187">
    <property type="entry name" value="Chitin_bind_1"/>
    <property type="match status" value="1"/>
</dbReference>
<dbReference type="PROSITE" id="PS00026">
    <property type="entry name" value="CHIT_BIND_I_1"/>
    <property type="match status" value="1"/>
</dbReference>
<dbReference type="PROSITE" id="PS51257">
    <property type="entry name" value="PROKAR_LIPOPROTEIN"/>
    <property type="match status" value="1"/>
</dbReference>
<feature type="compositionally biased region" description="Polar residues" evidence="3">
    <location>
        <begin position="128"/>
        <end position="145"/>
    </location>
</feature>
<evidence type="ECO:0000256" key="1">
    <source>
        <dbReference type="ARBA" id="ARBA00022669"/>
    </source>
</evidence>
<feature type="region of interest" description="Disordered" evidence="3">
    <location>
        <begin position="94"/>
        <end position="145"/>
    </location>
</feature>
<evidence type="ECO:0000256" key="3">
    <source>
        <dbReference type="SAM" id="MobiDB-lite"/>
    </source>
</evidence>
<protein>
    <recommendedName>
        <fullName evidence="5">Chitin-binding type-1 domain-containing protein</fullName>
    </recommendedName>
</protein>
<dbReference type="CDD" id="cd00035">
    <property type="entry name" value="ChtBD1"/>
    <property type="match status" value="1"/>
</dbReference>
<dbReference type="PROSITE" id="PS50941">
    <property type="entry name" value="CHIT_BIND_I_2"/>
    <property type="match status" value="1"/>
</dbReference>
<dbReference type="InterPro" id="IPR018371">
    <property type="entry name" value="Chitin-binding_1_CS"/>
</dbReference>
<evidence type="ECO:0000256" key="2">
    <source>
        <dbReference type="PROSITE-ProRule" id="PRU00261"/>
    </source>
</evidence>
<evidence type="ECO:0000259" key="5">
    <source>
        <dbReference type="PROSITE" id="PS50941"/>
    </source>
</evidence>
<keyword evidence="2" id="KW-1015">Disulfide bond</keyword>
<dbReference type="EMBL" id="JAAAIM010001161">
    <property type="protein sequence ID" value="KAG0281741.1"/>
    <property type="molecule type" value="Genomic_DNA"/>
</dbReference>
<name>A0ABQ7JN64_9FUNG</name>
<proteinExistence type="predicted"/>
<evidence type="ECO:0000313" key="6">
    <source>
        <dbReference type="EMBL" id="KAG0281741.1"/>
    </source>
</evidence>
<comment type="caution">
    <text evidence="2">Lacks conserved residue(s) required for the propagation of feature annotation.</text>
</comment>
<evidence type="ECO:0000256" key="4">
    <source>
        <dbReference type="SAM" id="SignalP"/>
    </source>
</evidence>
<dbReference type="InterPro" id="IPR036861">
    <property type="entry name" value="Endochitinase-like_sf"/>
</dbReference>
<comment type="caution">
    <text evidence="6">The sequence shown here is derived from an EMBL/GenBank/DDBJ whole genome shotgun (WGS) entry which is preliminary data.</text>
</comment>
<evidence type="ECO:0000313" key="7">
    <source>
        <dbReference type="Proteomes" id="UP001194696"/>
    </source>
</evidence>
<gene>
    <name evidence="6" type="ORF">BGZ96_001047</name>
</gene>
<feature type="disulfide bond" evidence="2">
    <location>
        <begin position="40"/>
        <end position="54"/>
    </location>
</feature>
<dbReference type="SUPFAM" id="SSF57016">
    <property type="entry name" value="Plant lectins/antimicrobial peptides"/>
    <property type="match status" value="1"/>
</dbReference>
<feature type="signal peptide" evidence="4">
    <location>
        <begin position="1"/>
        <end position="24"/>
    </location>
</feature>
<keyword evidence="4" id="KW-0732">Signal</keyword>
<dbReference type="Gene3D" id="3.30.60.10">
    <property type="entry name" value="Endochitinase-like"/>
    <property type="match status" value="1"/>
</dbReference>
<dbReference type="InterPro" id="IPR001002">
    <property type="entry name" value="Chitin-bd_1"/>
</dbReference>
<accession>A0ABQ7JN64</accession>
<keyword evidence="7" id="KW-1185">Reference proteome</keyword>
<feature type="compositionally biased region" description="Low complexity" evidence="3">
    <location>
        <begin position="94"/>
        <end position="127"/>
    </location>
</feature>